<feature type="binding site" evidence="4">
    <location>
        <position position="58"/>
    </location>
    <ligand>
        <name>substrate</name>
    </ligand>
</feature>
<comment type="similarity">
    <text evidence="1 5">Belongs to the 5-formyltetrahydrofolate cyclo-ligase family.</text>
</comment>
<dbReference type="Proteomes" id="UP000198611">
    <property type="component" value="Unassembled WGS sequence"/>
</dbReference>
<evidence type="ECO:0000313" key="7">
    <source>
        <dbReference type="EMBL" id="SFD43456.1"/>
    </source>
</evidence>
<gene>
    <name evidence="7" type="ORF">SAMN05660831_01631</name>
</gene>
<keyword evidence="2 4" id="KW-0547">Nucleotide-binding</keyword>
<evidence type="ECO:0000256" key="5">
    <source>
        <dbReference type="RuleBase" id="RU361279"/>
    </source>
</evidence>
<dbReference type="GO" id="GO:0005524">
    <property type="term" value="F:ATP binding"/>
    <property type="evidence" value="ECO:0007669"/>
    <property type="project" value="UniProtKB-KW"/>
</dbReference>
<dbReference type="SUPFAM" id="SSF100950">
    <property type="entry name" value="NagB/RpiA/CoA transferase-like"/>
    <property type="match status" value="1"/>
</dbReference>
<dbReference type="InterPro" id="IPR024185">
    <property type="entry name" value="FTHF_cligase-like_sf"/>
</dbReference>
<keyword evidence="7" id="KW-0436">Ligase</keyword>
<organism evidence="7 8">
    <name type="scientific">Thiohalospira halophila DSM 15071</name>
    <dbReference type="NCBI Taxonomy" id="1123397"/>
    <lineage>
        <taxon>Bacteria</taxon>
        <taxon>Pseudomonadati</taxon>
        <taxon>Pseudomonadota</taxon>
        <taxon>Gammaproteobacteria</taxon>
        <taxon>Thiohalospirales</taxon>
        <taxon>Thiohalospiraceae</taxon>
        <taxon>Thiohalospira</taxon>
    </lineage>
</organism>
<comment type="cofactor">
    <cofactor evidence="5">
        <name>Mg(2+)</name>
        <dbReference type="ChEBI" id="CHEBI:18420"/>
    </cofactor>
</comment>
<feature type="binding site" evidence="4">
    <location>
        <begin position="7"/>
        <end position="11"/>
    </location>
    <ligand>
        <name>ATP</name>
        <dbReference type="ChEBI" id="CHEBI:30616"/>
    </ligand>
</feature>
<dbReference type="RefSeq" id="WP_093428275.1">
    <property type="nucleotide sequence ID" value="NZ_FOMJ01000005.1"/>
</dbReference>
<dbReference type="EMBL" id="FOMJ01000005">
    <property type="protein sequence ID" value="SFD43456.1"/>
    <property type="molecule type" value="Genomic_DNA"/>
</dbReference>
<keyword evidence="5" id="KW-0460">Magnesium</keyword>
<protein>
    <recommendedName>
        <fullName evidence="5">5-formyltetrahydrofolate cyclo-ligase</fullName>
        <ecNumber evidence="5">6.3.3.2</ecNumber>
    </recommendedName>
</protein>
<dbReference type="InterPro" id="IPR037171">
    <property type="entry name" value="NagB/RpiA_transferase-like"/>
</dbReference>
<keyword evidence="3 4" id="KW-0067">ATP-binding</keyword>
<dbReference type="GO" id="GO:0046872">
    <property type="term" value="F:metal ion binding"/>
    <property type="evidence" value="ECO:0007669"/>
    <property type="project" value="UniProtKB-KW"/>
</dbReference>
<dbReference type="InterPro" id="IPR002698">
    <property type="entry name" value="FTHF_cligase"/>
</dbReference>
<dbReference type="AlphaFoldDB" id="A0A1I1SAI2"/>
<comment type="catalytic activity">
    <reaction evidence="5">
        <text>(6S)-5-formyl-5,6,7,8-tetrahydrofolate + ATP = (6R)-5,10-methenyltetrahydrofolate + ADP + phosphate</text>
        <dbReference type="Rhea" id="RHEA:10488"/>
        <dbReference type="ChEBI" id="CHEBI:30616"/>
        <dbReference type="ChEBI" id="CHEBI:43474"/>
        <dbReference type="ChEBI" id="CHEBI:57455"/>
        <dbReference type="ChEBI" id="CHEBI:57457"/>
        <dbReference type="ChEBI" id="CHEBI:456216"/>
        <dbReference type="EC" id="6.3.3.2"/>
    </reaction>
</comment>
<evidence type="ECO:0000256" key="2">
    <source>
        <dbReference type="ARBA" id="ARBA00022741"/>
    </source>
</evidence>
<proteinExistence type="inferred from homology"/>
<dbReference type="EC" id="6.3.3.2" evidence="5"/>
<keyword evidence="5" id="KW-0479">Metal-binding</keyword>
<feature type="binding site" evidence="4">
    <location>
        <position position="53"/>
    </location>
    <ligand>
        <name>substrate</name>
    </ligand>
</feature>
<feature type="compositionally biased region" description="Basic residues" evidence="6">
    <location>
        <begin position="9"/>
        <end position="19"/>
    </location>
</feature>
<evidence type="ECO:0000256" key="6">
    <source>
        <dbReference type="SAM" id="MobiDB-lite"/>
    </source>
</evidence>
<dbReference type="GO" id="GO:0035999">
    <property type="term" value="P:tetrahydrofolate interconversion"/>
    <property type="evidence" value="ECO:0007669"/>
    <property type="project" value="TreeGrafter"/>
</dbReference>
<dbReference type="PIRSF" id="PIRSF006806">
    <property type="entry name" value="FTHF_cligase"/>
    <property type="match status" value="1"/>
</dbReference>
<feature type="binding site" evidence="4">
    <location>
        <begin position="138"/>
        <end position="146"/>
    </location>
    <ligand>
        <name>ATP</name>
        <dbReference type="ChEBI" id="CHEBI:30616"/>
    </ligand>
</feature>
<dbReference type="Gene3D" id="3.40.50.10420">
    <property type="entry name" value="NagB/RpiA/CoA transferase-like"/>
    <property type="match status" value="1"/>
</dbReference>
<dbReference type="Pfam" id="PF01812">
    <property type="entry name" value="5-FTHF_cyc-lig"/>
    <property type="match status" value="1"/>
</dbReference>
<dbReference type="NCBIfam" id="TIGR02727">
    <property type="entry name" value="MTHFS_bact"/>
    <property type="match status" value="1"/>
</dbReference>
<dbReference type="GO" id="GO:0030272">
    <property type="term" value="F:5-formyltetrahydrofolate cyclo-ligase activity"/>
    <property type="evidence" value="ECO:0007669"/>
    <property type="project" value="UniProtKB-EC"/>
</dbReference>
<dbReference type="OrthoDB" id="9801938at2"/>
<evidence type="ECO:0000256" key="1">
    <source>
        <dbReference type="ARBA" id="ARBA00010638"/>
    </source>
</evidence>
<dbReference type="GO" id="GO:0009396">
    <property type="term" value="P:folic acid-containing compound biosynthetic process"/>
    <property type="evidence" value="ECO:0007669"/>
    <property type="project" value="TreeGrafter"/>
</dbReference>
<keyword evidence="8" id="KW-1185">Reference proteome</keyword>
<evidence type="ECO:0000256" key="4">
    <source>
        <dbReference type="PIRSR" id="PIRSR006806-1"/>
    </source>
</evidence>
<dbReference type="PANTHER" id="PTHR23407:SF1">
    <property type="entry name" value="5-FORMYLTETRAHYDROFOLATE CYCLO-LIGASE"/>
    <property type="match status" value="1"/>
</dbReference>
<dbReference type="PANTHER" id="PTHR23407">
    <property type="entry name" value="ATPASE INHIBITOR/5-FORMYLTETRAHYDROFOLATE CYCLO-LIGASE"/>
    <property type="match status" value="1"/>
</dbReference>
<evidence type="ECO:0000256" key="3">
    <source>
        <dbReference type="ARBA" id="ARBA00022840"/>
    </source>
</evidence>
<sequence>METSESRKQLRRRLRRARRHLEPGERRRRSTDLVTHLARHPWFVYSDRIALYLPNDGEVDLRPLAERAWAMHKTCYLPVIGGPGMRAMRFAPWGPETPMAPNTYGIPEPVVHHQHLVPAWGLDLLLLPLVGFDRAGNRLGMGGGFYDQSLAYRARRRVWNPPRLMGTAYAFQEVEALKAESWDIPVAAVATDAGIIPAENRPAQ</sequence>
<name>A0A1I1SAI2_9GAMM</name>
<feature type="region of interest" description="Disordered" evidence="6">
    <location>
        <begin position="1"/>
        <end position="30"/>
    </location>
</feature>
<accession>A0A1I1SAI2</accession>
<dbReference type="STRING" id="1123397.SAMN05660831_01631"/>
<reference evidence="7 8" key="1">
    <citation type="submission" date="2016-10" db="EMBL/GenBank/DDBJ databases">
        <authorList>
            <person name="de Groot N.N."/>
        </authorList>
    </citation>
    <scope>NUCLEOTIDE SEQUENCE [LARGE SCALE GENOMIC DNA]</scope>
    <source>
        <strain evidence="7 8">HL3</strain>
    </source>
</reference>
<evidence type="ECO:0000313" key="8">
    <source>
        <dbReference type="Proteomes" id="UP000198611"/>
    </source>
</evidence>